<name>A0A9X9M302_GULGU</name>
<organism evidence="1 2">
    <name type="scientific">Gulo gulo</name>
    <name type="common">Wolverine</name>
    <name type="synonym">Gluton</name>
    <dbReference type="NCBI Taxonomy" id="48420"/>
    <lineage>
        <taxon>Eukaryota</taxon>
        <taxon>Metazoa</taxon>
        <taxon>Chordata</taxon>
        <taxon>Craniata</taxon>
        <taxon>Vertebrata</taxon>
        <taxon>Euteleostomi</taxon>
        <taxon>Mammalia</taxon>
        <taxon>Eutheria</taxon>
        <taxon>Laurasiatheria</taxon>
        <taxon>Carnivora</taxon>
        <taxon>Caniformia</taxon>
        <taxon>Musteloidea</taxon>
        <taxon>Mustelidae</taxon>
        <taxon>Guloninae</taxon>
        <taxon>Gulo</taxon>
    </lineage>
</organism>
<comment type="caution">
    <text evidence="1">The sequence shown here is derived from an EMBL/GenBank/DDBJ whole genome shotgun (WGS) entry which is preliminary data.</text>
</comment>
<dbReference type="EMBL" id="CYRY02039619">
    <property type="protein sequence ID" value="VCX30905.1"/>
    <property type="molecule type" value="Genomic_DNA"/>
</dbReference>
<proteinExistence type="predicted"/>
<evidence type="ECO:0000313" key="2">
    <source>
        <dbReference type="Proteomes" id="UP000269945"/>
    </source>
</evidence>
<accession>A0A9X9M302</accession>
<reference evidence="1 2" key="1">
    <citation type="submission" date="2018-10" db="EMBL/GenBank/DDBJ databases">
        <authorList>
            <person name="Ekblom R."/>
            <person name="Jareborg N."/>
        </authorList>
    </citation>
    <scope>NUCLEOTIDE SEQUENCE [LARGE SCALE GENOMIC DNA]</scope>
    <source>
        <tissue evidence="1">Muscle</tissue>
    </source>
</reference>
<sequence>MQLCGEKCPRAGTALLPPSLFSVLLYRKNVKAASPLQAGISFPALNANGPRF</sequence>
<dbReference type="AlphaFoldDB" id="A0A9X9M302"/>
<keyword evidence="2" id="KW-1185">Reference proteome</keyword>
<dbReference type="Proteomes" id="UP000269945">
    <property type="component" value="Unassembled WGS sequence"/>
</dbReference>
<protein>
    <submittedName>
        <fullName evidence="1">Uncharacterized protein</fullName>
    </submittedName>
</protein>
<evidence type="ECO:0000313" key="1">
    <source>
        <dbReference type="EMBL" id="VCX30905.1"/>
    </source>
</evidence>
<feature type="non-terminal residue" evidence="1">
    <location>
        <position position="52"/>
    </location>
</feature>
<gene>
    <name evidence="1" type="ORF">BN2614_LOCUS2</name>
</gene>